<keyword evidence="2 4" id="KW-0813">Transport</keyword>
<evidence type="ECO:0000256" key="6">
    <source>
        <dbReference type="SAM" id="MobiDB-lite"/>
    </source>
</evidence>
<dbReference type="GeneID" id="30994130"/>
<dbReference type="Proteomes" id="UP000095085">
    <property type="component" value="Unassembled WGS sequence"/>
</dbReference>
<dbReference type="FunFam" id="2.130.10.10:FF:000933">
    <property type="entry name" value="Vacuolar protein sorting-associated protein 41"/>
    <property type="match status" value="1"/>
</dbReference>
<protein>
    <recommendedName>
        <fullName evidence="4">Vacuolar protein sorting-associated protein 41</fullName>
    </recommendedName>
</protein>
<feature type="compositionally biased region" description="Polar residues" evidence="6">
    <location>
        <begin position="1"/>
        <end position="11"/>
    </location>
</feature>
<dbReference type="STRING" id="984485.A0A1E4RP84"/>
<dbReference type="PIRSF" id="PIRSF028921">
    <property type="entry name" value="VPS41"/>
    <property type="match status" value="1"/>
</dbReference>
<dbReference type="InterPro" id="IPR015943">
    <property type="entry name" value="WD40/YVTN_repeat-like_dom_sf"/>
</dbReference>
<dbReference type="GO" id="GO:0006624">
    <property type="term" value="P:vacuolar protein processing"/>
    <property type="evidence" value="ECO:0007669"/>
    <property type="project" value="EnsemblFungi"/>
</dbReference>
<dbReference type="GO" id="GO:0032258">
    <property type="term" value="P:cytoplasm to vacuole targeting by the Cvt pathway"/>
    <property type="evidence" value="ECO:0007669"/>
    <property type="project" value="EnsemblFungi"/>
</dbReference>
<evidence type="ECO:0000259" key="7">
    <source>
        <dbReference type="Pfam" id="PF23411"/>
    </source>
</evidence>
<feature type="domain" description="Vps41 beta-propeller" evidence="7">
    <location>
        <begin position="63"/>
        <end position="416"/>
    </location>
</feature>
<organism evidence="8 9">
    <name type="scientific">Hyphopichia burtonii NRRL Y-1933</name>
    <dbReference type="NCBI Taxonomy" id="984485"/>
    <lineage>
        <taxon>Eukaryota</taxon>
        <taxon>Fungi</taxon>
        <taxon>Dikarya</taxon>
        <taxon>Ascomycota</taxon>
        <taxon>Saccharomycotina</taxon>
        <taxon>Pichiomycetes</taxon>
        <taxon>Debaryomycetaceae</taxon>
        <taxon>Hyphopichia</taxon>
    </lineage>
</organism>
<dbReference type="GO" id="GO:0034727">
    <property type="term" value="P:piecemeal microautophagy of the nucleus"/>
    <property type="evidence" value="ECO:0007669"/>
    <property type="project" value="EnsemblFungi"/>
</dbReference>
<dbReference type="GO" id="GO:0005770">
    <property type="term" value="C:late endosome"/>
    <property type="evidence" value="ECO:0007669"/>
    <property type="project" value="UniProtKB-UniRule"/>
</dbReference>
<dbReference type="PANTHER" id="PTHR12616">
    <property type="entry name" value="VACUOLAR PROTEIN SORTING VPS41"/>
    <property type="match status" value="1"/>
</dbReference>
<dbReference type="SMART" id="SM00299">
    <property type="entry name" value="CLH"/>
    <property type="match status" value="1"/>
</dbReference>
<dbReference type="Pfam" id="PF23411">
    <property type="entry name" value="Beta-prop_Vps41"/>
    <property type="match status" value="1"/>
</dbReference>
<dbReference type="SUPFAM" id="SSF50978">
    <property type="entry name" value="WD40 repeat-like"/>
    <property type="match status" value="1"/>
</dbReference>
<dbReference type="InterPro" id="IPR011990">
    <property type="entry name" value="TPR-like_helical_dom_sf"/>
</dbReference>
<keyword evidence="3 4" id="KW-0653">Protein transport</keyword>
<dbReference type="RefSeq" id="XP_020077952.1">
    <property type="nucleotide sequence ID" value="XM_020219580.1"/>
</dbReference>
<dbReference type="InterPro" id="IPR045111">
    <property type="entry name" value="Vps41/Vps8"/>
</dbReference>
<dbReference type="InterPro" id="IPR036322">
    <property type="entry name" value="WD40_repeat_dom_sf"/>
</dbReference>
<dbReference type="PROSITE" id="PS50236">
    <property type="entry name" value="CHCR"/>
    <property type="match status" value="1"/>
</dbReference>
<dbReference type="InterPro" id="IPR000547">
    <property type="entry name" value="Clathrin_H-chain/VPS_repeat"/>
</dbReference>
<reference evidence="9" key="1">
    <citation type="submission" date="2016-05" db="EMBL/GenBank/DDBJ databases">
        <title>Comparative genomics of biotechnologically important yeasts.</title>
        <authorList>
            <consortium name="DOE Joint Genome Institute"/>
            <person name="Riley R."/>
            <person name="Haridas S."/>
            <person name="Wolfe K.H."/>
            <person name="Lopes M.R."/>
            <person name="Hittinger C.T."/>
            <person name="Goker M."/>
            <person name="Salamov A."/>
            <person name="Wisecaver J."/>
            <person name="Long T.M."/>
            <person name="Aerts A.L."/>
            <person name="Barry K."/>
            <person name="Choi C."/>
            <person name="Clum A."/>
            <person name="Coughlan A.Y."/>
            <person name="Deshpande S."/>
            <person name="Douglass A.P."/>
            <person name="Hanson S.J."/>
            <person name="Klenk H.-P."/>
            <person name="Labutti K."/>
            <person name="Lapidus A."/>
            <person name="Lindquist E."/>
            <person name="Lipzen A."/>
            <person name="Meier-Kolthoff J.P."/>
            <person name="Ohm R.A."/>
            <person name="Otillar R.P."/>
            <person name="Pangilinan J."/>
            <person name="Peng Y."/>
            <person name="Rokas A."/>
            <person name="Rosa C.A."/>
            <person name="Scheuner C."/>
            <person name="Sibirny A.A."/>
            <person name="Slot J.C."/>
            <person name="Stielow J.B."/>
            <person name="Sun H."/>
            <person name="Kurtzman C.P."/>
            <person name="Blackwell M."/>
            <person name="Grigoriev I.V."/>
            <person name="Jeffries T.W."/>
        </authorList>
    </citation>
    <scope>NUCLEOTIDE SEQUENCE [LARGE SCALE GENOMIC DNA]</scope>
    <source>
        <strain evidence="9">NRRL Y-1933</strain>
    </source>
</reference>
<evidence type="ECO:0000256" key="2">
    <source>
        <dbReference type="ARBA" id="ARBA00022448"/>
    </source>
</evidence>
<feature type="region of interest" description="Disordered" evidence="6">
    <location>
        <begin position="1"/>
        <end position="63"/>
    </location>
</feature>
<dbReference type="InterPro" id="IPR057780">
    <property type="entry name" value="Beta-prop_Vps41"/>
</dbReference>
<evidence type="ECO:0000256" key="3">
    <source>
        <dbReference type="ARBA" id="ARBA00022927"/>
    </source>
</evidence>
<dbReference type="GO" id="GO:0034058">
    <property type="term" value="P:endosomal vesicle fusion"/>
    <property type="evidence" value="ECO:0007669"/>
    <property type="project" value="UniProtKB-UniRule"/>
</dbReference>
<keyword evidence="4" id="KW-0926">Vacuole</keyword>
<dbReference type="OrthoDB" id="244107at2759"/>
<dbReference type="PANTHER" id="PTHR12616:SF1">
    <property type="entry name" value="VACUOLAR PROTEIN SORTING-ASSOCIATED PROTEIN 41 HOMOLOG"/>
    <property type="match status" value="1"/>
</dbReference>
<feature type="repeat" description="CHCR" evidence="5">
    <location>
        <begin position="677"/>
        <end position="820"/>
    </location>
</feature>
<dbReference type="GO" id="GO:0035091">
    <property type="term" value="F:phosphatidylinositol binding"/>
    <property type="evidence" value="ECO:0007669"/>
    <property type="project" value="EnsemblFungi"/>
</dbReference>
<dbReference type="EMBL" id="KV454539">
    <property type="protein sequence ID" value="ODV68885.1"/>
    <property type="molecule type" value="Genomic_DNA"/>
</dbReference>
<dbReference type="GO" id="GO:0000329">
    <property type="term" value="C:fungal-type vacuole membrane"/>
    <property type="evidence" value="ECO:0007669"/>
    <property type="project" value="UniProtKB-UniRule"/>
</dbReference>
<feature type="compositionally biased region" description="Acidic residues" evidence="6">
    <location>
        <begin position="38"/>
        <end position="59"/>
    </location>
</feature>
<evidence type="ECO:0000313" key="8">
    <source>
        <dbReference type="EMBL" id="ODV68885.1"/>
    </source>
</evidence>
<sequence length="964" mass="111169">MDTESYDSGSVNEDPDTTIDSCTTDGVGSRVDKSYDIGSDEELSEESDNEEDKDEDEDEPPKLKYIRVNKLPANFFVRDALSTSTFHESVFIFATHSGLIHITRPDFTTIRTFKAHRASVLSLYTDGKFFASGSMDGTIVIGSIEDEKDIVAFDFKRPIHAVILDQNYHRSRSFISGGMSGKVIYSSKNWLGQRSDVILDQDKGPIVSIQKIDDLILWMSDAGITVYHITTKRVISTIKKPDNSPRSDLYWPRVHFPEVDRILIAWADHIWSLRVSIKSVDDGDNVLTQTRSVKSKILLSSNTISFRAVQEKKIEVEHIFKFDSLIAGISSFKDDLWMILTYNTPERDPHTNKMSFPPPDLKLVNSASGDIEHEEEIGLKNIQGLGLNDYLLGSHIGEKTPSYFIMSAKDGVIAQETQLDDRLNWYLEKRRFFDAWNISQHLVSPIKRLNFGTQYVDSLITLDNWEEASDFLKELLWLNLEDLPEADTKSTILTGRSDILLTEEMDNYVKEVTSQWSIWADIFIKSNHIKELTDIIPTNAKLNLPHNIYNTILEYWLSKIDDNDTFYRLINWDPDLYDIKLIQAKLEELLERDDSNDKLRKSLTELYVKSFNPIKAVPHLIHLRDYNLISFLASNHLLTNFKNDIPRIITLRFKSKEIEELPVQDLGEKLADIIDILVENRHEITTGDIIQLMFDNHLEFINYFYLEKLAAVDEYLSYPFGNERIKLYANFDRPKLLPFLTKYSKYDIDEAIRLCEENDFVEELVYLLGKIGENKKALMLIINELDDPEKAIKFAKHQNDKEAWSILLDYSVQKPNFIKALIECADDQSNSYYDPITILERMPHNVKIEGLKNSVTKISNNNDLNLMLNQLILKIVYKQSEEVSSVYQLQQLKGVEVDISSDEIKNLVNRYETIVMYSEPGATDKKLINELKLLNDTGLMLNKKTHSGLNKKLEHFFILKKHIE</sequence>
<dbReference type="GO" id="GO:0030897">
    <property type="term" value="C:HOPS complex"/>
    <property type="evidence" value="ECO:0007669"/>
    <property type="project" value="UniProtKB-UniRule"/>
</dbReference>
<dbReference type="Gene3D" id="2.130.10.10">
    <property type="entry name" value="YVTN repeat-like/Quinoprotein amine dehydrogenase"/>
    <property type="match status" value="1"/>
</dbReference>
<dbReference type="Gene3D" id="1.25.40.10">
    <property type="entry name" value="Tetratricopeptide repeat domain"/>
    <property type="match status" value="1"/>
</dbReference>
<name>A0A1E4RP84_9ASCO</name>
<keyword evidence="9" id="KW-1185">Reference proteome</keyword>
<evidence type="ECO:0000256" key="4">
    <source>
        <dbReference type="PIRNR" id="PIRNR028921"/>
    </source>
</evidence>
<dbReference type="GO" id="GO:0099022">
    <property type="term" value="P:vesicle tethering"/>
    <property type="evidence" value="ECO:0007669"/>
    <property type="project" value="EnsemblFungi"/>
</dbReference>
<dbReference type="GO" id="GO:0009267">
    <property type="term" value="P:cellular response to starvation"/>
    <property type="evidence" value="ECO:0007669"/>
    <property type="project" value="TreeGrafter"/>
</dbReference>
<accession>A0A1E4RP84</accession>
<dbReference type="SUPFAM" id="SSF48371">
    <property type="entry name" value="ARM repeat"/>
    <property type="match status" value="1"/>
</dbReference>
<dbReference type="InterPro" id="IPR016902">
    <property type="entry name" value="Vps41"/>
</dbReference>
<gene>
    <name evidence="8" type="ORF">HYPBUDRAFT_135631</name>
</gene>
<dbReference type="GO" id="GO:0035542">
    <property type="term" value="P:regulation of SNARE complex assembly"/>
    <property type="evidence" value="ECO:0007669"/>
    <property type="project" value="EnsemblFungi"/>
</dbReference>
<evidence type="ECO:0000313" key="9">
    <source>
        <dbReference type="Proteomes" id="UP000095085"/>
    </source>
</evidence>
<comment type="subcellular location">
    <subcellularLocation>
        <location evidence="4">Vacuole</location>
    </subcellularLocation>
</comment>
<proteinExistence type="inferred from homology"/>
<dbReference type="InterPro" id="IPR016024">
    <property type="entry name" value="ARM-type_fold"/>
</dbReference>
<dbReference type="AlphaFoldDB" id="A0A1E4RP84"/>
<dbReference type="GO" id="GO:0042144">
    <property type="term" value="P:vacuole fusion, non-autophagic"/>
    <property type="evidence" value="ECO:0007669"/>
    <property type="project" value="EnsemblFungi"/>
</dbReference>
<dbReference type="GO" id="GO:0031267">
    <property type="term" value="F:small GTPase binding"/>
    <property type="evidence" value="ECO:0007669"/>
    <property type="project" value="EnsemblFungi"/>
</dbReference>
<comment type="similarity">
    <text evidence="1 4">Belongs to the VPS41 family.</text>
</comment>
<comment type="function">
    <text evidence="4">Required for vacuolar assembly and vacuolar traffic.</text>
</comment>
<dbReference type="Pfam" id="PF23556">
    <property type="entry name" value="TPR_Vps41"/>
    <property type="match status" value="1"/>
</dbReference>
<evidence type="ECO:0000256" key="5">
    <source>
        <dbReference type="PROSITE-ProRule" id="PRU01006"/>
    </source>
</evidence>
<evidence type="ECO:0000256" key="1">
    <source>
        <dbReference type="ARBA" id="ARBA00009582"/>
    </source>
</evidence>